<gene>
    <name evidence="2" type="ORF">ALQ98_200017</name>
</gene>
<reference evidence="2 3" key="1">
    <citation type="submission" date="2018-08" db="EMBL/GenBank/DDBJ databases">
        <title>Recombination of ecologically and evolutionarily significant loci maintains genetic cohesion in the Pseudomonas syringae species complex.</title>
        <authorList>
            <person name="Dillon M."/>
            <person name="Thakur S."/>
            <person name="Almeida R.N.D."/>
            <person name="Weir B.S."/>
            <person name="Guttman D.S."/>
        </authorList>
    </citation>
    <scope>NUCLEOTIDE SEQUENCE [LARGE SCALE GENOMIC DNA]</scope>
    <source>
        <strain evidence="2 3">ICMP 3946</strain>
    </source>
</reference>
<dbReference type="EMBL" id="RBNO01000084">
    <property type="protein sequence ID" value="RML24525.1"/>
    <property type="molecule type" value="Genomic_DNA"/>
</dbReference>
<feature type="region of interest" description="Disordered" evidence="1">
    <location>
        <begin position="1"/>
        <end position="27"/>
    </location>
</feature>
<comment type="caution">
    <text evidence="2">The sequence shown here is derived from an EMBL/GenBank/DDBJ whole genome shotgun (WGS) entry which is preliminary data.</text>
</comment>
<evidence type="ECO:0000313" key="3">
    <source>
        <dbReference type="Proteomes" id="UP000267978"/>
    </source>
</evidence>
<organism evidence="2 3">
    <name type="scientific">Pseudomonas syringae pv. lapsa</name>
    <dbReference type="NCBI Taxonomy" id="199201"/>
    <lineage>
        <taxon>Bacteria</taxon>
        <taxon>Pseudomonadati</taxon>
        <taxon>Pseudomonadota</taxon>
        <taxon>Gammaproteobacteria</taxon>
        <taxon>Pseudomonadales</taxon>
        <taxon>Pseudomonadaceae</taxon>
        <taxon>Pseudomonas</taxon>
        <taxon>Pseudomonas syringae</taxon>
    </lineage>
</organism>
<dbReference type="AlphaFoldDB" id="A0AB74A2S8"/>
<proteinExistence type="predicted"/>
<sequence>MQNTKTRISRQRKMENHLHLDLKKPEDQQAKGTSLNILFWP</sequence>
<evidence type="ECO:0000256" key="1">
    <source>
        <dbReference type="SAM" id="MobiDB-lite"/>
    </source>
</evidence>
<evidence type="ECO:0000313" key="2">
    <source>
        <dbReference type="EMBL" id="RML24525.1"/>
    </source>
</evidence>
<name>A0AB74A2S8_PSESX</name>
<protein>
    <submittedName>
        <fullName evidence="2">Uncharacterized protein</fullName>
    </submittedName>
</protein>
<dbReference type="Proteomes" id="UP000267978">
    <property type="component" value="Unassembled WGS sequence"/>
</dbReference>
<accession>A0AB74A2S8</accession>
<feature type="compositionally biased region" description="Basic and acidic residues" evidence="1">
    <location>
        <begin position="12"/>
        <end position="27"/>
    </location>
</feature>